<accession>A0A8T2J406</accession>
<dbReference type="Gene3D" id="2.130.10.10">
    <property type="entry name" value="YVTN repeat-like/Quinoprotein amine dehydrogenase"/>
    <property type="match status" value="2"/>
</dbReference>
<dbReference type="PROSITE" id="PS50082">
    <property type="entry name" value="WD_REPEATS_2"/>
    <property type="match status" value="1"/>
</dbReference>
<keyword evidence="6" id="KW-0969">Cilium</keyword>
<feature type="repeat" description="WD" evidence="12">
    <location>
        <begin position="540"/>
        <end position="572"/>
    </location>
</feature>
<dbReference type="GO" id="GO:0120293">
    <property type="term" value="C:dynein axonemal particle"/>
    <property type="evidence" value="ECO:0007669"/>
    <property type="project" value="UniProtKB-SubCell"/>
</dbReference>
<dbReference type="GO" id="GO:0003341">
    <property type="term" value="P:cilium movement"/>
    <property type="evidence" value="ECO:0007669"/>
    <property type="project" value="TreeGrafter"/>
</dbReference>
<dbReference type="GO" id="GO:0045504">
    <property type="term" value="F:dynein heavy chain binding"/>
    <property type="evidence" value="ECO:0007669"/>
    <property type="project" value="TreeGrafter"/>
</dbReference>
<dbReference type="OrthoDB" id="10259804at2759"/>
<evidence type="ECO:0000313" key="14">
    <source>
        <dbReference type="Proteomes" id="UP000812440"/>
    </source>
</evidence>
<dbReference type="InterPro" id="IPR050687">
    <property type="entry name" value="Dynein_IC"/>
</dbReference>
<dbReference type="SMART" id="SM00320">
    <property type="entry name" value="WD40"/>
    <property type="match status" value="5"/>
</dbReference>
<protein>
    <recommendedName>
        <fullName evidence="10">Dynein axonemal intermediate chain 4</fullName>
    </recommendedName>
    <alternativeName>
        <fullName evidence="11">WD repeat-containing protein 78</fullName>
    </alternativeName>
</protein>
<dbReference type="EMBL" id="JAACNH010000007">
    <property type="protein sequence ID" value="KAG8437136.1"/>
    <property type="molecule type" value="Genomic_DNA"/>
</dbReference>
<comment type="subcellular location">
    <subcellularLocation>
        <location evidence="1">Cytoplasm</location>
        <location evidence="1">Cytoskeleton</location>
        <location evidence="1">Flagellum axoneme</location>
    </subcellularLocation>
    <subcellularLocation>
        <location evidence="9">Dynein axonemal particle</location>
    </subcellularLocation>
</comment>
<keyword evidence="4" id="KW-0677">Repeat</keyword>
<comment type="caution">
    <text evidence="13">The sequence shown here is derived from an EMBL/GenBank/DDBJ whole genome shotgun (WGS) entry which is preliminary data.</text>
</comment>
<dbReference type="PANTHER" id="PTHR12442:SF12">
    <property type="entry name" value="DYNEIN AXONEMAL INTERMEDIATE CHAIN 4"/>
    <property type="match status" value="1"/>
</dbReference>
<dbReference type="InterPro" id="IPR036322">
    <property type="entry name" value="WD40_repeat_dom_sf"/>
</dbReference>
<name>A0A8T2J406_9PIPI</name>
<gene>
    <name evidence="13" type="ORF">GDO86_008001</name>
</gene>
<keyword evidence="14" id="KW-1185">Reference proteome</keyword>
<evidence type="ECO:0000256" key="9">
    <source>
        <dbReference type="ARBA" id="ARBA00024190"/>
    </source>
</evidence>
<dbReference type="InterPro" id="IPR001680">
    <property type="entry name" value="WD40_rpt"/>
</dbReference>
<dbReference type="GO" id="GO:0005858">
    <property type="term" value="C:axonemal dynein complex"/>
    <property type="evidence" value="ECO:0007669"/>
    <property type="project" value="TreeGrafter"/>
</dbReference>
<dbReference type="Proteomes" id="UP000812440">
    <property type="component" value="Chromosome 4"/>
</dbReference>
<evidence type="ECO:0000313" key="13">
    <source>
        <dbReference type="EMBL" id="KAG8437136.1"/>
    </source>
</evidence>
<organism evidence="13 14">
    <name type="scientific">Hymenochirus boettgeri</name>
    <name type="common">Congo dwarf clawed frog</name>
    <dbReference type="NCBI Taxonomy" id="247094"/>
    <lineage>
        <taxon>Eukaryota</taxon>
        <taxon>Metazoa</taxon>
        <taxon>Chordata</taxon>
        <taxon>Craniata</taxon>
        <taxon>Vertebrata</taxon>
        <taxon>Euteleostomi</taxon>
        <taxon>Amphibia</taxon>
        <taxon>Batrachia</taxon>
        <taxon>Anura</taxon>
        <taxon>Pipoidea</taxon>
        <taxon>Pipidae</taxon>
        <taxon>Pipinae</taxon>
        <taxon>Hymenochirus</taxon>
    </lineage>
</organism>
<evidence type="ECO:0000256" key="4">
    <source>
        <dbReference type="ARBA" id="ARBA00022737"/>
    </source>
</evidence>
<dbReference type="FunFam" id="2.130.10.10:FF:000373">
    <property type="entry name" value="WD repeat domain 78"/>
    <property type="match status" value="1"/>
</dbReference>
<evidence type="ECO:0000256" key="10">
    <source>
        <dbReference type="ARBA" id="ARBA00040002"/>
    </source>
</evidence>
<dbReference type="FunFam" id="2.130.10.10:FF:000379">
    <property type="entry name" value="WD repeat domain 78"/>
    <property type="match status" value="1"/>
</dbReference>
<keyword evidence="5" id="KW-0282">Flagellum</keyword>
<evidence type="ECO:0000256" key="6">
    <source>
        <dbReference type="ARBA" id="ARBA00023069"/>
    </source>
</evidence>
<proteinExistence type="predicted"/>
<evidence type="ECO:0000256" key="1">
    <source>
        <dbReference type="ARBA" id="ARBA00004611"/>
    </source>
</evidence>
<sequence>MSQKQSKLFTPPDASGIATSEIFFSSVSLLQTGYNASFAGPFTRSTFGGSTVSMSSRENDSLIEENAGHKREITSLSEVQEKHEEIEINVEDLDKTIDIFLTDSETFCLLDIPPSLISTDSEKAESVRLRNQTYESLCKNRSGNDRYIERMMQTFNGAPKDKEVQCEKVFLDDAGVMASLWDLYDSYCSPEKPPAKEMVNKPREAMNIASSNSKGTMSSISFRKGGSFSSTTTDVERLPQAQITMEDEPANEEILKSEKFQQDLFFMERIVVQNTFQSRLAAYRQLPNVTDCEADENVNKVVPSNIISPSLERLWSFACEITKGHNVSSTSWNKKNPDLLAVGYGQFGFKDQKGGLACCWSLKNIMWPERIFRCKSGVTAVDFSSAQPNLLAVGLYNGTVAIYNVQSNEDSPVLDSSNNPNKHTSPVWQLKWIDLDRGNIGEDKGEILVSICADGRITRWHIRKGLDCNDLMKLKRTGSEISKKSGIEKEKKGEALISRQAPGMCFDFLPKDSNIYLAGTEEGHIHKCSCSYNEQFLDTYKGHKGPVYKIAWSPFCPEVFLSCSSDWCVHLWRQDILSPILTFSATSCAVHDIMWSPYSALMFGAVRENRLEIWDLGVSIIDPVIVNSANPGVKLSSILFAKNTNCVLIGDSDGQVSVYELRNVSSSKDSEVNALYDIIGATLAAQL</sequence>
<dbReference type="Pfam" id="PF00400">
    <property type="entry name" value="WD40"/>
    <property type="match status" value="1"/>
</dbReference>
<evidence type="ECO:0000256" key="8">
    <source>
        <dbReference type="ARBA" id="ARBA00023273"/>
    </source>
</evidence>
<keyword evidence="3 12" id="KW-0853">WD repeat</keyword>
<evidence type="ECO:0000256" key="2">
    <source>
        <dbReference type="ARBA" id="ARBA00022490"/>
    </source>
</evidence>
<evidence type="ECO:0000256" key="3">
    <source>
        <dbReference type="ARBA" id="ARBA00022574"/>
    </source>
</evidence>
<evidence type="ECO:0000256" key="11">
    <source>
        <dbReference type="ARBA" id="ARBA00041557"/>
    </source>
</evidence>
<keyword evidence="7" id="KW-0206">Cytoskeleton</keyword>
<dbReference type="InterPro" id="IPR015943">
    <property type="entry name" value="WD40/YVTN_repeat-like_dom_sf"/>
</dbReference>
<dbReference type="GO" id="GO:0045503">
    <property type="term" value="F:dynein light chain binding"/>
    <property type="evidence" value="ECO:0007669"/>
    <property type="project" value="TreeGrafter"/>
</dbReference>
<evidence type="ECO:0000256" key="5">
    <source>
        <dbReference type="ARBA" id="ARBA00022846"/>
    </source>
</evidence>
<dbReference type="SUPFAM" id="SSF50978">
    <property type="entry name" value="WD40 repeat-like"/>
    <property type="match status" value="1"/>
</dbReference>
<keyword evidence="2" id="KW-0963">Cytoplasm</keyword>
<evidence type="ECO:0000256" key="7">
    <source>
        <dbReference type="ARBA" id="ARBA00023212"/>
    </source>
</evidence>
<dbReference type="AlphaFoldDB" id="A0A8T2J406"/>
<evidence type="ECO:0000256" key="12">
    <source>
        <dbReference type="PROSITE-ProRule" id="PRU00221"/>
    </source>
</evidence>
<keyword evidence="8" id="KW-0966">Cell projection</keyword>
<dbReference type="PANTHER" id="PTHR12442">
    <property type="entry name" value="DYNEIN INTERMEDIATE CHAIN"/>
    <property type="match status" value="1"/>
</dbReference>
<reference evidence="13" key="1">
    <citation type="thesis" date="2020" institute="ProQuest LLC" country="789 East Eisenhower Parkway, Ann Arbor, MI, USA">
        <title>Comparative Genomics and Chromosome Evolution.</title>
        <authorList>
            <person name="Mudd A.B."/>
        </authorList>
    </citation>
    <scope>NUCLEOTIDE SEQUENCE</scope>
    <source>
        <strain evidence="13">Female2</strain>
        <tissue evidence="13">Blood</tissue>
    </source>
</reference>